<dbReference type="InterPro" id="IPR029044">
    <property type="entry name" value="Nucleotide-diphossugar_trans"/>
</dbReference>
<evidence type="ECO:0000256" key="1">
    <source>
        <dbReference type="ARBA" id="ARBA00006739"/>
    </source>
</evidence>
<feature type="domain" description="Glycosyltransferase 2-like" evidence="4">
    <location>
        <begin position="13"/>
        <end position="171"/>
    </location>
</feature>
<evidence type="ECO:0000313" key="5">
    <source>
        <dbReference type="EMBL" id="MBB6484475.1"/>
    </source>
</evidence>
<gene>
    <name evidence="5" type="ORF">GGD46_001753</name>
</gene>
<dbReference type="AlphaFoldDB" id="A0A7X0IP31"/>
<comment type="similarity">
    <text evidence="1">Belongs to the glycosyltransferase 2 family.</text>
</comment>
<dbReference type="EC" id="2.4.-.-" evidence="5"/>
<evidence type="ECO:0000259" key="4">
    <source>
        <dbReference type="Pfam" id="PF00535"/>
    </source>
</evidence>
<accession>A0A7X0IP31</accession>
<comment type="caution">
    <text evidence="5">The sequence shown here is derived from an EMBL/GenBank/DDBJ whole genome shotgun (WGS) entry which is preliminary data.</text>
</comment>
<evidence type="ECO:0000256" key="3">
    <source>
        <dbReference type="ARBA" id="ARBA00022679"/>
    </source>
</evidence>
<protein>
    <submittedName>
        <fullName evidence="5">Succinoglycan biosynthesis protein ExoM</fullName>
        <ecNumber evidence="5">2.4.-.-</ecNumber>
    </submittedName>
</protein>
<dbReference type="InterPro" id="IPR001173">
    <property type="entry name" value="Glyco_trans_2-like"/>
</dbReference>
<name>A0A7X0IP31_9HYPH</name>
<dbReference type="Gene3D" id="3.90.550.10">
    <property type="entry name" value="Spore Coat Polysaccharide Biosynthesis Protein SpsA, Chain A"/>
    <property type="match status" value="1"/>
</dbReference>
<keyword evidence="3 5" id="KW-0808">Transferase</keyword>
<dbReference type="RefSeq" id="WP_184703332.1">
    <property type="nucleotide sequence ID" value="NZ_JACHBG010000003.1"/>
</dbReference>
<dbReference type="SUPFAM" id="SSF53448">
    <property type="entry name" value="Nucleotide-diphospho-sugar transferases"/>
    <property type="match status" value="1"/>
</dbReference>
<proteinExistence type="inferred from homology"/>
<organism evidence="5 6">
    <name type="scientific">Rhizobium lusitanum</name>
    <dbReference type="NCBI Taxonomy" id="293958"/>
    <lineage>
        <taxon>Bacteria</taxon>
        <taxon>Pseudomonadati</taxon>
        <taxon>Pseudomonadota</taxon>
        <taxon>Alphaproteobacteria</taxon>
        <taxon>Hyphomicrobiales</taxon>
        <taxon>Rhizobiaceae</taxon>
        <taxon>Rhizobium/Agrobacterium group</taxon>
        <taxon>Rhizobium</taxon>
    </lineage>
</organism>
<sequence length="312" mass="33966">MTQALRRPIRIDIAVCTYRRAELDQTLLSLAALSIPAGALVRIVVADNDVTPSARDRVDAIRSAVPFEIAYVHCPASNISIARNACLDHANGDFVAFIDDDETASEDWLSELLVMADTTGADAILGPVQAIYANSAPTWMRNGDFHSTLPVWVAGEIRTGYTCNVLLRRSAPSLVGRRFNIALGRTGGEDTEFFSHMHQAGGRIAYAEDALVQEPVPSKRATVAWLAKRRFRMGQTHGRMLLEGRASGRHWRAIALAGTKAAYCFGAAALLAVSPVKRHRYGLRGIMHAGVVSGLFGVREIEQYGNLEKAPQ</sequence>
<dbReference type="PANTHER" id="PTHR43179">
    <property type="entry name" value="RHAMNOSYLTRANSFERASE WBBL"/>
    <property type="match status" value="1"/>
</dbReference>
<evidence type="ECO:0000313" key="6">
    <source>
        <dbReference type="Proteomes" id="UP000565576"/>
    </source>
</evidence>
<keyword evidence="2 5" id="KW-0328">Glycosyltransferase</keyword>
<dbReference type="Proteomes" id="UP000565576">
    <property type="component" value="Unassembled WGS sequence"/>
</dbReference>
<dbReference type="PANTHER" id="PTHR43179:SF12">
    <property type="entry name" value="GALACTOFURANOSYLTRANSFERASE GLFT2"/>
    <property type="match status" value="1"/>
</dbReference>
<dbReference type="GO" id="GO:0016757">
    <property type="term" value="F:glycosyltransferase activity"/>
    <property type="evidence" value="ECO:0007669"/>
    <property type="project" value="UniProtKB-KW"/>
</dbReference>
<dbReference type="Pfam" id="PF00535">
    <property type="entry name" value="Glycos_transf_2"/>
    <property type="match status" value="1"/>
</dbReference>
<evidence type="ECO:0000256" key="2">
    <source>
        <dbReference type="ARBA" id="ARBA00022676"/>
    </source>
</evidence>
<reference evidence="5 6" key="1">
    <citation type="submission" date="2020-08" db="EMBL/GenBank/DDBJ databases">
        <title>Genomic Encyclopedia of Type Strains, Phase IV (KMG-V): Genome sequencing to study the core and pangenomes of soil and plant-associated prokaryotes.</title>
        <authorList>
            <person name="Whitman W."/>
        </authorList>
    </citation>
    <scope>NUCLEOTIDE SEQUENCE [LARGE SCALE GENOMIC DNA]</scope>
    <source>
        <strain evidence="5 6">SEMIA 4060</strain>
    </source>
</reference>
<dbReference type="EMBL" id="JACHBG010000003">
    <property type="protein sequence ID" value="MBB6484475.1"/>
    <property type="molecule type" value="Genomic_DNA"/>
</dbReference>